<accession>U5NDD0</accession>
<keyword evidence="2" id="KW-1185">Reference proteome</keyword>
<dbReference type="HOGENOM" id="CLU_3390350_0_0_14"/>
<protein>
    <submittedName>
        <fullName evidence="1">Uncharacterized protein</fullName>
    </submittedName>
</protein>
<evidence type="ECO:0000313" key="1">
    <source>
        <dbReference type="EMBL" id="AGX89325.1"/>
    </source>
</evidence>
<reference evidence="1 2" key="1">
    <citation type="journal article" date="2013" name="Genome Announc.">
        <title>Genome Sequence of Mycoplasma parvum (Formerly Eperythrozoon parvum), a Diminutive Hemoplasma of the Pig.</title>
        <authorList>
            <person name="do Nascimento N.C."/>
            <person name="Dos Santos A.P."/>
            <person name="Chu Y."/>
            <person name="Guimaraes A.M."/>
            <person name="Pagliaro A."/>
            <person name="Messick J.B."/>
        </authorList>
    </citation>
    <scope>NUCLEOTIDE SEQUENCE [LARGE SCALE GENOMIC DNA]</scope>
    <source>
        <strain evidence="1 2">Indiana</strain>
    </source>
</reference>
<name>U5NDD0_9MOLU</name>
<sequence>MNQNNFNYFFKFCVISELKILNEFGKLFSKLK</sequence>
<organism evidence="1 2">
    <name type="scientific">Mycoplasma parvum str. Indiana</name>
    <dbReference type="NCBI Taxonomy" id="1403316"/>
    <lineage>
        <taxon>Bacteria</taxon>
        <taxon>Bacillati</taxon>
        <taxon>Mycoplasmatota</taxon>
        <taxon>Mollicutes</taxon>
        <taxon>Mycoplasmataceae</taxon>
        <taxon>Mycoplasma</taxon>
    </lineage>
</organism>
<evidence type="ECO:0000313" key="2">
    <source>
        <dbReference type="Proteomes" id="UP000017119"/>
    </source>
</evidence>
<proteinExistence type="predicted"/>
<gene>
    <name evidence="1" type="ORF">PRV_03000</name>
</gene>
<dbReference type="Proteomes" id="UP000017119">
    <property type="component" value="Chromosome"/>
</dbReference>
<dbReference type="AlphaFoldDB" id="U5NDD0"/>
<dbReference type="EMBL" id="CP006771">
    <property type="protein sequence ID" value="AGX89325.1"/>
    <property type="molecule type" value="Genomic_DNA"/>
</dbReference>
<dbReference type="KEGG" id="mpv:PRV_03000"/>